<evidence type="ECO:0000313" key="2">
    <source>
        <dbReference type="Proteomes" id="UP000789833"/>
    </source>
</evidence>
<name>A0ABN8A6P8_9BACI</name>
<organism evidence="1 2">
    <name type="scientific">Sutcliffiella rhizosphaerae</name>
    <dbReference type="NCBI Taxonomy" id="2880967"/>
    <lineage>
        <taxon>Bacteria</taxon>
        <taxon>Bacillati</taxon>
        <taxon>Bacillota</taxon>
        <taxon>Bacilli</taxon>
        <taxon>Bacillales</taxon>
        <taxon>Bacillaceae</taxon>
        <taxon>Sutcliffiella</taxon>
    </lineage>
</organism>
<gene>
    <name evidence="1" type="ORF">BACCIP111883_01535</name>
</gene>
<keyword evidence="2" id="KW-1185">Reference proteome</keyword>
<accession>A0ABN8A6P8</accession>
<proteinExistence type="predicted"/>
<reference evidence="1 2" key="1">
    <citation type="submission" date="2021-10" db="EMBL/GenBank/DDBJ databases">
        <authorList>
            <person name="Criscuolo A."/>
        </authorList>
    </citation>
    <scope>NUCLEOTIDE SEQUENCE [LARGE SCALE GENOMIC DNA]</scope>
    <source>
        <strain evidence="2">CIP 111883</strain>
    </source>
</reference>
<evidence type="ECO:0000313" key="1">
    <source>
        <dbReference type="EMBL" id="CAG9620765.1"/>
    </source>
</evidence>
<dbReference type="EMBL" id="CAKJTJ010000006">
    <property type="protein sequence ID" value="CAG9620765.1"/>
    <property type="molecule type" value="Genomic_DNA"/>
</dbReference>
<protein>
    <submittedName>
        <fullName evidence="1">Uncharacterized protein</fullName>
    </submittedName>
</protein>
<comment type="caution">
    <text evidence="1">The sequence shown here is derived from an EMBL/GenBank/DDBJ whole genome shotgun (WGS) entry which is preliminary data.</text>
</comment>
<dbReference type="Proteomes" id="UP000789833">
    <property type="component" value="Unassembled WGS sequence"/>
</dbReference>
<sequence>MYKKFVQLAGSRLVGRQISGIGKCYVIIISLLSAKNIVHILQANGNIKNNR</sequence>